<reference evidence="2 3" key="1">
    <citation type="submission" date="2020-04" db="EMBL/GenBank/DDBJ databases">
        <title>Azohydromonas sp. isolated from soil.</title>
        <authorList>
            <person name="Dahal R.H."/>
        </authorList>
    </citation>
    <scope>NUCLEOTIDE SEQUENCE [LARGE SCALE GENOMIC DNA]</scope>
    <source>
        <strain evidence="2 3">G-1-1-14</strain>
    </source>
</reference>
<dbReference type="EMBL" id="JABBFW010000005">
    <property type="protein sequence ID" value="NML15314.1"/>
    <property type="molecule type" value="Genomic_DNA"/>
</dbReference>
<dbReference type="InterPro" id="IPR013520">
    <property type="entry name" value="Ribonucl_H"/>
</dbReference>
<dbReference type="NCBIfam" id="NF006601">
    <property type="entry name" value="PRK09145.1"/>
    <property type="match status" value="1"/>
</dbReference>
<keyword evidence="3" id="KW-1185">Reference proteome</keyword>
<dbReference type="RefSeq" id="WP_169160209.1">
    <property type="nucleotide sequence ID" value="NZ_JABBFW010000005.1"/>
</dbReference>
<dbReference type="SUPFAM" id="SSF53098">
    <property type="entry name" value="Ribonuclease H-like"/>
    <property type="match status" value="1"/>
</dbReference>
<comment type="caution">
    <text evidence="2">The sequence shown here is derived from an EMBL/GenBank/DDBJ whole genome shotgun (WGS) entry which is preliminary data.</text>
</comment>
<dbReference type="SMART" id="SM00479">
    <property type="entry name" value="EXOIII"/>
    <property type="match status" value="1"/>
</dbReference>
<dbReference type="GO" id="GO:0003676">
    <property type="term" value="F:nucleic acid binding"/>
    <property type="evidence" value="ECO:0007669"/>
    <property type="project" value="InterPro"/>
</dbReference>
<keyword evidence="2" id="KW-0378">Hydrolase</keyword>
<dbReference type="GO" id="GO:0008408">
    <property type="term" value="F:3'-5' exonuclease activity"/>
    <property type="evidence" value="ECO:0007669"/>
    <property type="project" value="TreeGrafter"/>
</dbReference>
<name>A0A848F6V5_9BURK</name>
<dbReference type="Pfam" id="PF00929">
    <property type="entry name" value="RNase_T"/>
    <property type="match status" value="1"/>
</dbReference>
<protein>
    <submittedName>
        <fullName evidence="2">3'-5' exonuclease</fullName>
    </submittedName>
</protein>
<sequence length="231" mass="26139">MRSTVNLLGPLAGPWAKLKKGWLLYHLANDNYRFMFEPPPPDEWVCLDCETTGLDRRRDEIVSVGAVRIVGSRVLTSERLELLVRPEKRALSAEAVKVHRLREQDVAQGIAPEAAMAQLMRFIGSRPLVGYYLEFDVAMLNRVIWPMLGLRLPQPKIEVSALYYDWKNRQLPAHERGNRNIDLSFATMMADLELPLYEAHDATNDAVMTALAFVKLRALLGQDRVVSGATI</sequence>
<keyword evidence="2" id="KW-0269">Exonuclease</keyword>
<dbReference type="Proteomes" id="UP000574067">
    <property type="component" value="Unassembled WGS sequence"/>
</dbReference>
<dbReference type="CDD" id="cd06127">
    <property type="entry name" value="DEDDh"/>
    <property type="match status" value="1"/>
</dbReference>
<organism evidence="2 3">
    <name type="scientific">Azohydromonas caseinilytica</name>
    <dbReference type="NCBI Taxonomy" id="2728836"/>
    <lineage>
        <taxon>Bacteria</taxon>
        <taxon>Pseudomonadati</taxon>
        <taxon>Pseudomonadota</taxon>
        <taxon>Betaproteobacteria</taxon>
        <taxon>Burkholderiales</taxon>
        <taxon>Sphaerotilaceae</taxon>
        <taxon>Azohydromonas</taxon>
    </lineage>
</organism>
<feature type="domain" description="Exonuclease" evidence="1">
    <location>
        <begin position="43"/>
        <end position="222"/>
    </location>
</feature>
<dbReference type="PANTHER" id="PTHR30231">
    <property type="entry name" value="DNA POLYMERASE III SUBUNIT EPSILON"/>
    <property type="match status" value="1"/>
</dbReference>
<dbReference type="GO" id="GO:0005829">
    <property type="term" value="C:cytosol"/>
    <property type="evidence" value="ECO:0007669"/>
    <property type="project" value="TreeGrafter"/>
</dbReference>
<keyword evidence="2" id="KW-0540">Nuclease</keyword>
<evidence type="ECO:0000259" key="1">
    <source>
        <dbReference type="SMART" id="SM00479"/>
    </source>
</evidence>
<evidence type="ECO:0000313" key="3">
    <source>
        <dbReference type="Proteomes" id="UP000574067"/>
    </source>
</evidence>
<accession>A0A848F6V5</accession>
<proteinExistence type="predicted"/>
<gene>
    <name evidence="2" type="ORF">HHL10_10010</name>
</gene>
<dbReference type="InterPro" id="IPR036397">
    <property type="entry name" value="RNaseH_sf"/>
</dbReference>
<dbReference type="AlphaFoldDB" id="A0A848F6V5"/>
<dbReference type="InterPro" id="IPR012337">
    <property type="entry name" value="RNaseH-like_sf"/>
</dbReference>
<dbReference type="PANTHER" id="PTHR30231:SF7">
    <property type="entry name" value="BLR4117 PROTEIN"/>
    <property type="match status" value="1"/>
</dbReference>
<evidence type="ECO:0000313" key="2">
    <source>
        <dbReference type="EMBL" id="NML15314.1"/>
    </source>
</evidence>
<dbReference type="GO" id="GO:0006259">
    <property type="term" value="P:DNA metabolic process"/>
    <property type="evidence" value="ECO:0007669"/>
    <property type="project" value="UniProtKB-ARBA"/>
</dbReference>
<dbReference type="Gene3D" id="3.30.420.10">
    <property type="entry name" value="Ribonuclease H-like superfamily/Ribonuclease H"/>
    <property type="match status" value="1"/>
</dbReference>